<dbReference type="AlphaFoldDB" id="A0A0A9HF50"/>
<dbReference type="EMBL" id="GBRH01162096">
    <property type="protein sequence ID" value="JAE35800.1"/>
    <property type="molecule type" value="Transcribed_RNA"/>
</dbReference>
<reference evidence="1" key="1">
    <citation type="submission" date="2014-09" db="EMBL/GenBank/DDBJ databases">
        <authorList>
            <person name="Magalhaes I.L.F."/>
            <person name="Oliveira U."/>
            <person name="Santos F.R."/>
            <person name="Vidigal T.H.D.A."/>
            <person name="Brescovit A.D."/>
            <person name="Santos A.J."/>
        </authorList>
    </citation>
    <scope>NUCLEOTIDE SEQUENCE</scope>
    <source>
        <tissue evidence="1">Shoot tissue taken approximately 20 cm above the soil surface</tissue>
    </source>
</reference>
<proteinExistence type="predicted"/>
<reference evidence="1" key="2">
    <citation type="journal article" date="2015" name="Data Brief">
        <title>Shoot transcriptome of the giant reed, Arundo donax.</title>
        <authorList>
            <person name="Barrero R.A."/>
            <person name="Guerrero F.D."/>
            <person name="Moolhuijzen P."/>
            <person name="Goolsby J.A."/>
            <person name="Tidwell J."/>
            <person name="Bellgard S.E."/>
            <person name="Bellgard M.I."/>
        </authorList>
    </citation>
    <scope>NUCLEOTIDE SEQUENCE</scope>
    <source>
        <tissue evidence="1">Shoot tissue taken approximately 20 cm above the soil surface</tissue>
    </source>
</reference>
<name>A0A0A9HF50_ARUDO</name>
<accession>A0A0A9HF50</accession>
<organism evidence="1">
    <name type="scientific">Arundo donax</name>
    <name type="common">Giant reed</name>
    <name type="synonym">Donax arundinaceus</name>
    <dbReference type="NCBI Taxonomy" id="35708"/>
    <lineage>
        <taxon>Eukaryota</taxon>
        <taxon>Viridiplantae</taxon>
        <taxon>Streptophyta</taxon>
        <taxon>Embryophyta</taxon>
        <taxon>Tracheophyta</taxon>
        <taxon>Spermatophyta</taxon>
        <taxon>Magnoliopsida</taxon>
        <taxon>Liliopsida</taxon>
        <taxon>Poales</taxon>
        <taxon>Poaceae</taxon>
        <taxon>PACMAD clade</taxon>
        <taxon>Arundinoideae</taxon>
        <taxon>Arundineae</taxon>
        <taxon>Arundo</taxon>
    </lineage>
</organism>
<sequence>MEKFQESYMSYERKLVLGPKKRKLVLYGVVEP</sequence>
<protein>
    <submittedName>
        <fullName evidence="1">Uncharacterized protein</fullName>
    </submittedName>
</protein>
<evidence type="ECO:0000313" key="1">
    <source>
        <dbReference type="EMBL" id="JAE35800.1"/>
    </source>
</evidence>